<dbReference type="EMBL" id="BRXW01000239">
    <property type="protein sequence ID" value="GMI15899.1"/>
    <property type="molecule type" value="Genomic_DNA"/>
</dbReference>
<name>A0A9W7FPL5_9STRA</name>
<proteinExistence type="predicted"/>
<dbReference type="AlphaFoldDB" id="A0A9W7FPL5"/>
<keyword evidence="2" id="KW-1185">Reference proteome</keyword>
<gene>
    <name evidence="1" type="ORF">TrLO_g12105</name>
</gene>
<comment type="caution">
    <text evidence="1">The sequence shown here is derived from an EMBL/GenBank/DDBJ whole genome shotgun (WGS) entry which is preliminary data.</text>
</comment>
<accession>A0A9W7FPL5</accession>
<dbReference type="Proteomes" id="UP001165122">
    <property type="component" value="Unassembled WGS sequence"/>
</dbReference>
<protein>
    <submittedName>
        <fullName evidence="1">Uncharacterized protein</fullName>
    </submittedName>
</protein>
<sequence length="80" mass="9716">MAMSEEKIKFYGMLAYFKAEIMKMGEKERKRELQLRREKRHLKKYEDSVKNIYDYLLRVFRDAKTGAYNVGNFAPLMERI</sequence>
<reference evidence="2" key="1">
    <citation type="journal article" date="2023" name="Commun. Biol.">
        <title>Genome analysis of Parmales, the sister group of diatoms, reveals the evolutionary specialization of diatoms from phago-mixotrophs to photoautotrophs.</title>
        <authorList>
            <person name="Ban H."/>
            <person name="Sato S."/>
            <person name="Yoshikawa S."/>
            <person name="Yamada K."/>
            <person name="Nakamura Y."/>
            <person name="Ichinomiya M."/>
            <person name="Sato N."/>
            <person name="Blanc-Mathieu R."/>
            <person name="Endo H."/>
            <person name="Kuwata A."/>
            <person name="Ogata H."/>
        </authorList>
    </citation>
    <scope>NUCLEOTIDE SEQUENCE [LARGE SCALE GENOMIC DNA]</scope>
    <source>
        <strain evidence="2">NIES 3700</strain>
    </source>
</reference>
<organism evidence="1 2">
    <name type="scientific">Triparma laevis f. longispina</name>
    <dbReference type="NCBI Taxonomy" id="1714387"/>
    <lineage>
        <taxon>Eukaryota</taxon>
        <taxon>Sar</taxon>
        <taxon>Stramenopiles</taxon>
        <taxon>Ochrophyta</taxon>
        <taxon>Bolidophyceae</taxon>
        <taxon>Parmales</taxon>
        <taxon>Triparmaceae</taxon>
        <taxon>Triparma</taxon>
    </lineage>
</organism>
<evidence type="ECO:0000313" key="1">
    <source>
        <dbReference type="EMBL" id="GMI15899.1"/>
    </source>
</evidence>
<evidence type="ECO:0000313" key="2">
    <source>
        <dbReference type="Proteomes" id="UP001165122"/>
    </source>
</evidence>